<dbReference type="AlphaFoldDB" id="A0AAP5I460"/>
<dbReference type="EMBL" id="JAALHA020000003">
    <property type="protein sequence ID" value="MDR9894727.1"/>
    <property type="molecule type" value="Genomic_DNA"/>
</dbReference>
<proteinExistence type="predicted"/>
<accession>A0AAP5I460</accession>
<name>A0AAP5I460_9CYAN</name>
<sequence length="107" mass="12299">MSSSRSSINPSVFFLSLVNFLLSQLKRQRHKTHDYTQSVSGRDYVFETAENLNKGYMTAHGKRVKPGDYVILQCGSQSKRYQVVEIDYYSEPSDMWIALLNLVPSDE</sequence>
<organism evidence="1 2">
    <name type="scientific">Aetokthonos hydrillicola Thurmond2011</name>
    <dbReference type="NCBI Taxonomy" id="2712845"/>
    <lineage>
        <taxon>Bacteria</taxon>
        <taxon>Bacillati</taxon>
        <taxon>Cyanobacteriota</taxon>
        <taxon>Cyanophyceae</taxon>
        <taxon>Nostocales</taxon>
        <taxon>Hapalosiphonaceae</taxon>
        <taxon>Aetokthonos</taxon>
    </lineage>
</organism>
<gene>
    <name evidence="1" type="ORF">G7B40_009110</name>
</gene>
<reference evidence="2" key="1">
    <citation type="journal article" date="2021" name="Science">
        <title>Hunting the eagle killer: A cyanobacterial neurotoxin causes vacuolar myelinopathy.</title>
        <authorList>
            <person name="Breinlinger S."/>
            <person name="Phillips T.J."/>
            <person name="Haram B.N."/>
            <person name="Mares J."/>
            <person name="Martinez Yerena J.A."/>
            <person name="Hrouzek P."/>
            <person name="Sobotka R."/>
            <person name="Henderson W.M."/>
            <person name="Schmieder P."/>
            <person name="Williams S.M."/>
            <person name="Lauderdale J.D."/>
            <person name="Wilde H.D."/>
            <person name="Gerrin W."/>
            <person name="Kust A."/>
            <person name="Washington J.W."/>
            <person name="Wagner C."/>
            <person name="Geier B."/>
            <person name="Liebeke M."/>
            <person name="Enke H."/>
            <person name="Niedermeyer T.H.J."/>
            <person name="Wilde S.B."/>
        </authorList>
    </citation>
    <scope>NUCLEOTIDE SEQUENCE [LARGE SCALE GENOMIC DNA]</scope>
    <source>
        <strain evidence="2">Thurmond2011</strain>
    </source>
</reference>
<keyword evidence="2" id="KW-1185">Reference proteome</keyword>
<protein>
    <submittedName>
        <fullName evidence="1">Uncharacterized protein</fullName>
    </submittedName>
</protein>
<dbReference type="RefSeq" id="WP_208339748.1">
    <property type="nucleotide sequence ID" value="NZ_CAWQFN010000563.1"/>
</dbReference>
<evidence type="ECO:0000313" key="2">
    <source>
        <dbReference type="Proteomes" id="UP000667802"/>
    </source>
</evidence>
<comment type="caution">
    <text evidence="1">The sequence shown here is derived from an EMBL/GenBank/DDBJ whole genome shotgun (WGS) entry which is preliminary data.</text>
</comment>
<evidence type="ECO:0000313" key="1">
    <source>
        <dbReference type="EMBL" id="MDR9894727.1"/>
    </source>
</evidence>
<dbReference type="Proteomes" id="UP000667802">
    <property type="component" value="Unassembled WGS sequence"/>
</dbReference>